<sequence length="317" mass="35114">MEVDVMTGREQFLGKQMVGRDGQEIGAIDRVFVNDITGEPDWATVRIGVLRREHVVPLEGAQLSGDAIRVPHFEATIKNSPKLDFDDHLGPEDVAALAKHYGTTAASPEESMNGGSPQRTEGQMRSRAAAETGGQTRQDVRSGTSGDMSGGTSGERTAENIQVPQDLHREATLDATRYGERLHVAKENREAGRVRLRKYAEQTPVEQRVELHHETYEVVRVAIDDPAQGPGKHGDWSEQVEELVLFDEQVHATKEVVPLERIVIRKKVISEEKVIRDTVRTEQFEIIEPDSARGRAGVMGADKQADKQAMADEPKRS</sequence>
<feature type="domain" description="DUF2382" evidence="2">
    <location>
        <begin position="177"/>
        <end position="286"/>
    </location>
</feature>
<feature type="compositionally biased region" description="Basic and acidic residues" evidence="1">
    <location>
        <begin position="303"/>
        <end position="317"/>
    </location>
</feature>
<feature type="region of interest" description="Disordered" evidence="1">
    <location>
        <begin position="289"/>
        <end position="317"/>
    </location>
</feature>
<evidence type="ECO:0000259" key="2">
    <source>
        <dbReference type="Pfam" id="PF09557"/>
    </source>
</evidence>
<dbReference type="Gene3D" id="3.90.50.10">
    <property type="entry name" value="Photosynthetic Reaction Center, subunit H, domain 2"/>
    <property type="match status" value="1"/>
</dbReference>
<dbReference type="InterPro" id="IPR014747">
    <property type="entry name" value="Bac_photo_RC_H_C"/>
</dbReference>
<evidence type="ECO:0000313" key="3">
    <source>
        <dbReference type="EMBL" id="MBS2546772.1"/>
    </source>
</evidence>
<gene>
    <name evidence="3" type="ORF">KGQ19_07815</name>
</gene>
<comment type="caution">
    <text evidence="3">The sequence shown here is derived from an EMBL/GenBank/DDBJ whole genome shotgun (WGS) entry which is preliminary data.</text>
</comment>
<reference evidence="3 4" key="1">
    <citation type="submission" date="2020-02" db="EMBL/GenBank/DDBJ databases">
        <title>Acidophilic actinobacteria isolated from forest soil.</title>
        <authorList>
            <person name="Golinska P."/>
        </authorList>
    </citation>
    <scope>NUCLEOTIDE SEQUENCE [LARGE SCALE GENOMIC DNA]</scope>
    <source>
        <strain evidence="3 4">NL8</strain>
    </source>
</reference>
<keyword evidence="4" id="KW-1185">Reference proteome</keyword>
<feature type="region of interest" description="Disordered" evidence="1">
    <location>
        <begin position="104"/>
        <end position="166"/>
    </location>
</feature>
<dbReference type="RefSeq" id="WP_212008415.1">
    <property type="nucleotide sequence ID" value="NZ_JAAFYZ010000018.1"/>
</dbReference>
<dbReference type="InterPro" id="IPR052967">
    <property type="entry name" value="Stress_Response_Assoc"/>
</dbReference>
<evidence type="ECO:0000256" key="1">
    <source>
        <dbReference type="SAM" id="MobiDB-lite"/>
    </source>
</evidence>
<feature type="compositionally biased region" description="Polar residues" evidence="1">
    <location>
        <begin position="113"/>
        <end position="123"/>
    </location>
</feature>
<name>A0ABS5KL54_9ACTN</name>
<protein>
    <submittedName>
        <fullName evidence="3">YsnF/AvaK domain-containing protein</fullName>
    </submittedName>
</protein>
<dbReference type="PANTHER" id="PTHR38463">
    <property type="entry name" value="STRESS RESPONSE PROTEIN YSNF"/>
    <property type="match status" value="1"/>
</dbReference>
<dbReference type="SUPFAM" id="SSF50346">
    <property type="entry name" value="PRC-barrel domain"/>
    <property type="match status" value="1"/>
</dbReference>
<organism evidence="3 4">
    <name type="scientific">Catenulispora pinistramenti</name>
    <dbReference type="NCBI Taxonomy" id="2705254"/>
    <lineage>
        <taxon>Bacteria</taxon>
        <taxon>Bacillati</taxon>
        <taxon>Actinomycetota</taxon>
        <taxon>Actinomycetes</taxon>
        <taxon>Catenulisporales</taxon>
        <taxon>Catenulisporaceae</taxon>
        <taxon>Catenulispora</taxon>
    </lineage>
</organism>
<dbReference type="EMBL" id="JAAFYZ010000018">
    <property type="protein sequence ID" value="MBS2546772.1"/>
    <property type="molecule type" value="Genomic_DNA"/>
</dbReference>
<accession>A0ABS5KL54</accession>
<dbReference type="Pfam" id="PF09557">
    <property type="entry name" value="DUF2382"/>
    <property type="match status" value="1"/>
</dbReference>
<dbReference type="Proteomes" id="UP000730482">
    <property type="component" value="Unassembled WGS sequence"/>
</dbReference>
<dbReference type="InterPro" id="IPR019060">
    <property type="entry name" value="DUF2382"/>
</dbReference>
<dbReference type="InterPro" id="IPR011033">
    <property type="entry name" value="PRC_barrel-like_sf"/>
</dbReference>
<proteinExistence type="predicted"/>
<dbReference type="PANTHER" id="PTHR38463:SF1">
    <property type="entry name" value="STRESS RESPONSE PROTEIN YSNF"/>
    <property type="match status" value="1"/>
</dbReference>
<evidence type="ECO:0000313" key="4">
    <source>
        <dbReference type="Proteomes" id="UP000730482"/>
    </source>
</evidence>